<feature type="transmembrane region" description="Helical" evidence="1">
    <location>
        <begin position="40"/>
        <end position="60"/>
    </location>
</feature>
<evidence type="ECO:0000313" key="3">
    <source>
        <dbReference type="EMBL" id="KHD07586.1"/>
    </source>
</evidence>
<dbReference type="EMBL" id="JSZA02000085">
    <property type="protein sequence ID" value="KHD07586.1"/>
    <property type="molecule type" value="Genomic_DNA"/>
</dbReference>
<name>A0A0A6RUN5_9GAMM</name>
<sequence>MLSKFYHLIFLSIAIVVLSVTFFLWGGHIFIGDSFLPFRLFAYFLPWALLFILPVCIYTFFSKQWILFVLSLFPVLYIFYVYRPLFLPAFVPKTSASFHVLSYNVMTWNEDKVGVVDTIFQQNADIVLLQEINQTVAHYVREQLVDKPDSSLRFFSYKANKALAIASRYPLVPAKLENALLWAQIIKTVTPNGVVNLINVNTPRGVSQYQDHWNAIVAYVEAANSLEEPLILSGDFNTTSQSRSYAFVEKRLKNAHWEAGWGFGLNFPSPARKLGAIMPFVRIDHIFYSKHFVAVEAGTLPFTGGSDHYPIFAVLARPR</sequence>
<accession>A0A0A6RUN5</accession>
<gene>
    <name evidence="3" type="ORF">PN36_20105</name>
</gene>
<evidence type="ECO:0000313" key="4">
    <source>
        <dbReference type="Proteomes" id="UP000030428"/>
    </source>
</evidence>
<keyword evidence="1" id="KW-0472">Membrane</keyword>
<feature type="transmembrane region" description="Helical" evidence="1">
    <location>
        <begin position="6"/>
        <end position="28"/>
    </location>
</feature>
<proteinExistence type="predicted"/>
<organism evidence="3 4">
    <name type="scientific">Candidatus Thiomargarita nelsonii</name>
    <dbReference type="NCBI Taxonomy" id="1003181"/>
    <lineage>
        <taxon>Bacteria</taxon>
        <taxon>Pseudomonadati</taxon>
        <taxon>Pseudomonadota</taxon>
        <taxon>Gammaproteobacteria</taxon>
        <taxon>Thiotrichales</taxon>
        <taxon>Thiotrichaceae</taxon>
        <taxon>Thiomargarita</taxon>
    </lineage>
</organism>
<dbReference type="InterPro" id="IPR005135">
    <property type="entry name" value="Endo/exonuclease/phosphatase"/>
</dbReference>
<evidence type="ECO:0000256" key="1">
    <source>
        <dbReference type="SAM" id="Phobius"/>
    </source>
</evidence>
<evidence type="ECO:0000259" key="2">
    <source>
        <dbReference type="Pfam" id="PF03372"/>
    </source>
</evidence>
<feature type="transmembrane region" description="Helical" evidence="1">
    <location>
        <begin position="66"/>
        <end position="82"/>
    </location>
</feature>
<reference evidence="3 4" key="1">
    <citation type="journal article" date="2016" name="Front. Microbiol.">
        <title>Single-Cell (Meta-)Genomics of a Dimorphic Candidatus Thiomargarita nelsonii Reveals Genomic Plasticity.</title>
        <authorList>
            <person name="Flood B.E."/>
            <person name="Fliss P."/>
            <person name="Jones D.S."/>
            <person name="Dick G.J."/>
            <person name="Jain S."/>
            <person name="Kaster A.K."/>
            <person name="Winkel M."/>
            <person name="Mussmann M."/>
            <person name="Bailey J."/>
        </authorList>
    </citation>
    <scope>NUCLEOTIDE SEQUENCE [LARGE SCALE GENOMIC DNA]</scope>
    <source>
        <strain evidence="3">Hydrate Ridge</strain>
    </source>
</reference>
<dbReference type="AlphaFoldDB" id="A0A0A6RUN5"/>
<dbReference type="Pfam" id="PF03372">
    <property type="entry name" value="Exo_endo_phos"/>
    <property type="match status" value="1"/>
</dbReference>
<feature type="domain" description="Endonuclease/exonuclease/phosphatase" evidence="2">
    <location>
        <begin position="101"/>
        <end position="308"/>
    </location>
</feature>
<keyword evidence="1" id="KW-0812">Transmembrane</keyword>
<comment type="caution">
    <text evidence="3">The sequence shown here is derived from an EMBL/GenBank/DDBJ whole genome shotgun (WGS) entry which is preliminary data.</text>
</comment>
<protein>
    <recommendedName>
        <fullName evidence="2">Endonuclease/exonuclease/phosphatase domain-containing protein</fullName>
    </recommendedName>
</protein>
<dbReference type="SUPFAM" id="SSF56219">
    <property type="entry name" value="DNase I-like"/>
    <property type="match status" value="1"/>
</dbReference>
<keyword evidence="4" id="KW-1185">Reference proteome</keyword>
<dbReference type="GO" id="GO:0003824">
    <property type="term" value="F:catalytic activity"/>
    <property type="evidence" value="ECO:0007669"/>
    <property type="project" value="InterPro"/>
</dbReference>
<dbReference type="InterPro" id="IPR036691">
    <property type="entry name" value="Endo/exonu/phosph_ase_sf"/>
</dbReference>
<dbReference type="Proteomes" id="UP000030428">
    <property type="component" value="Unassembled WGS sequence"/>
</dbReference>
<keyword evidence="1" id="KW-1133">Transmembrane helix</keyword>
<dbReference type="Gene3D" id="3.60.10.10">
    <property type="entry name" value="Endonuclease/exonuclease/phosphatase"/>
    <property type="match status" value="1"/>
</dbReference>